<dbReference type="Pfam" id="PF00814">
    <property type="entry name" value="TsaD"/>
    <property type="match status" value="1"/>
</dbReference>
<dbReference type="GO" id="GO:0005829">
    <property type="term" value="C:cytosol"/>
    <property type="evidence" value="ECO:0007669"/>
    <property type="project" value="TreeGrafter"/>
</dbReference>
<dbReference type="NCBIfam" id="TIGR03725">
    <property type="entry name" value="T6A_YeaZ"/>
    <property type="match status" value="1"/>
</dbReference>
<dbReference type="AlphaFoldDB" id="A0A840E3Q6"/>
<dbReference type="InterPro" id="IPR000905">
    <property type="entry name" value="Gcp-like_dom"/>
</dbReference>
<dbReference type="Proteomes" id="UP000585970">
    <property type="component" value="Unassembled WGS sequence"/>
</dbReference>
<protein>
    <submittedName>
        <fullName evidence="2">tRNA threonylcarbamoyl adenosine modification protein YeaZ</fullName>
    </submittedName>
</protein>
<dbReference type="PANTHER" id="PTHR11735:SF11">
    <property type="entry name" value="TRNA THREONYLCARBAMOYLADENOSINE BIOSYNTHESIS PROTEIN TSAB"/>
    <property type="match status" value="1"/>
</dbReference>
<gene>
    <name evidence="2" type="ORF">GGR08_000719</name>
</gene>
<evidence type="ECO:0000259" key="1">
    <source>
        <dbReference type="Pfam" id="PF00814"/>
    </source>
</evidence>
<dbReference type="GO" id="GO:0002949">
    <property type="term" value="P:tRNA threonylcarbamoyladenosine modification"/>
    <property type="evidence" value="ECO:0007669"/>
    <property type="project" value="InterPro"/>
</dbReference>
<dbReference type="EMBL" id="JACIFE010000005">
    <property type="protein sequence ID" value="MBB4076419.1"/>
    <property type="molecule type" value="Genomic_DNA"/>
</dbReference>
<organism evidence="2 3">
    <name type="scientific">Bartonella fuyuanensis</name>
    <dbReference type="NCBI Taxonomy" id="1460968"/>
    <lineage>
        <taxon>Bacteria</taxon>
        <taxon>Pseudomonadati</taxon>
        <taxon>Pseudomonadota</taxon>
        <taxon>Alphaproteobacteria</taxon>
        <taxon>Hyphomicrobiales</taxon>
        <taxon>Bartonellaceae</taxon>
        <taxon>Bartonella</taxon>
    </lineage>
</organism>
<reference evidence="2 3" key="1">
    <citation type="submission" date="2020-08" db="EMBL/GenBank/DDBJ databases">
        <title>Genomic Encyclopedia of Type Strains, Phase IV (KMG-IV): sequencing the most valuable type-strain genomes for metagenomic binning, comparative biology and taxonomic classification.</title>
        <authorList>
            <person name="Goeker M."/>
        </authorList>
    </citation>
    <scope>NUCLEOTIDE SEQUENCE [LARGE SCALE GENOMIC DNA]</scope>
    <source>
        <strain evidence="2 3">DSM 100694</strain>
    </source>
</reference>
<feature type="domain" description="Gcp-like" evidence="1">
    <location>
        <begin position="33"/>
        <end position="177"/>
    </location>
</feature>
<dbReference type="InterPro" id="IPR043129">
    <property type="entry name" value="ATPase_NBD"/>
</dbReference>
<proteinExistence type="predicted"/>
<comment type="caution">
    <text evidence="2">The sequence shown here is derived from an EMBL/GenBank/DDBJ whole genome shotgun (WGS) entry which is preliminary data.</text>
</comment>
<dbReference type="PANTHER" id="PTHR11735">
    <property type="entry name" value="TRNA N6-ADENOSINE THREONYLCARBAMOYLTRANSFERASE"/>
    <property type="match status" value="1"/>
</dbReference>
<sequence length="232" mass="25089">MFMLILAIDTASIYCAVALIRHKSVIARINERINKGHAEKLIGQITQIMTQANMALNQIERIAVNVGPGSFTGVRIGVATARALALALEIPAVGVSALEALAAQATTSKNSATASTIAVVIEAGKDMFYHQNFHQDLTPLGAPGLKTIENILENLPKKIRLTGPATDGIAQHIKNHKINKKIVLEKIPCEAADIVNYAYLAANKQPQNSPRPLYLRNADAKQQTDFALPRKK</sequence>
<evidence type="ECO:0000313" key="2">
    <source>
        <dbReference type="EMBL" id="MBB4076419.1"/>
    </source>
</evidence>
<name>A0A840E3Q6_9HYPH</name>
<dbReference type="InterPro" id="IPR022496">
    <property type="entry name" value="T6A_TsaB"/>
</dbReference>
<dbReference type="Gene3D" id="3.30.420.40">
    <property type="match status" value="2"/>
</dbReference>
<evidence type="ECO:0000313" key="3">
    <source>
        <dbReference type="Proteomes" id="UP000585970"/>
    </source>
</evidence>
<accession>A0A840E3Q6</accession>
<dbReference type="SUPFAM" id="SSF53067">
    <property type="entry name" value="Actin-like ATPase domain"/>
    <property type="match status" value="1"/>
</dbReference>
<keyword evidence="3" id="KW-1185">Reference proteome</keyword>